<dbReference type="GO" id="GO:0016020">
    <property type="term" value="C:membrane"/>
    <property type="evidence" value="ECO:0007669"/>
    <property type="project" value="InterPro"/>
</dbReference>
<evidence type="ECO:0000313" key="2">
    <source>
        <dbReference type="EMBL" id="TCP94935.1"/>
    </source>
</evidence>
<name>A0A4R2SZG6_9FIRM</name>
<reference evidence="2 3" key="1">
    <citation type="submission" date="2019-03" db="EMBL/GenBank/DDBJ databases">
        <title>Genomic Encyclopedia of Type Strains, Phase IV (KMG-IV): sequencing the most valuable type-strain genomes for metagenomic binning, comparative biology and taxonomic classification.</title>
        <authorList>
            <person name="Goeker M."/>
        </authorList>
    </citation>
    <scope>NUCLEOTIDE SEQUENCE [LARGE SCALE GENOMIC DNA]</scope>
    <source>
        <strain evidence="2 3">DSM 100013</strain>
    </source>
</reference>
<sequence length="130" mass="13770">MKSIYGIKGIALIIILLLLLTACSSGDKKEVFVPSYTAGTYTSEQLGFNGPVVIEVTFTEDSIAEIVVVSNVETDYIAGPALEGIPAAIIENQRLKVDTVSGATYTSKAILKAVEDCIIQAGENAEELSK</sequence>
<evidence type="ECO:0000313" key="3">
    <source>
        <dbReference type="Proteomes" id="UP000295504"/>
    </source>
</evidence>
<dbReference type="SMART" id="SM00900">
    <property type="entry name" value="FMN_bind"/>
    <property type="match status" value="1"/>
</dbReference>
<dbReference type="EMBL" id="SLYC01000067">
    <property type="protein sequence ID" value="TCP94935.1"/>
    <property type="molecule type" value="Genomic_DNA"/>
</dbReference>
<dbReference type="PROSITE" id="PS51257">
    <property type="entry name" value="PROKAR_LIPOPROTEIN"/>
    <property type="match status" value="1"/>
</dbReference>
<comment type="caution">
    <text evidence="2">The sequence shown here is derived from an EMBL/GenBank/DDBJ whole genome shotgun (WGS) entry which is preliminary data.</text>
</comment>
<proteinExistence type="predicted"/>
<dbReference type="Gene3D" id="3.90.1010.20">
    <property type="match status" value="1"/>
</dbReference>
<keyword evidence="3" id="KW-1185">Reference proteome</keyword>
<gene>
    <name evidence="2" type="ORF">EDD79_10674</name>
</gene>
<dbReference type="InterPro" id="IPR007329">
    <property type="entry name" value="FMN-bd"/>
</dbReference>
<dbReference type="GO" id="GO:0010181">
    <property type="term" value="F:FMN binding"/>
    <property type="evidence" value="ECO:0007669"/>
    <property type="project" value="InterPro"/>
</dbReference>
<feature type="domain" description="FMN-binding" evidence="1">
    <location>
        <begin position="47"/>
        <end position="121"/>
    </location>
</feature>
<dbReference type="Proteomes" id="UP000295504">
    <property type="component" value="Unassembled WGS sequence"/>
</dbReference>
<accession>A0A4R2SZG6</accession>
<protein>
    <submittedName>
        <fullName evidence="2">FMN-binding protein</fullName>
    </submittedName>
</protein>
<dbReference type="AlphaFoldDB" id="A0A4R2SZG6"/>
<evidence type="ECO:0000259" key="1">
    <source>
        <dbReference type="SMART" id="SM00900"/>
    </source>
</evidence>
<dbReference type="Pfam" id="PF04205">
    <property type="entry name" value="FMN_bind"/>
    <property type="match status" value="1"/>
</dbReference>
<organism evidence="2 3">
    <name type="scientific">Serpentinicella alkaliphila</name>
    <dbReference type="NCBI Taxonomy" id="1734049"/>
    <lineage>
        <taxon>Bacteria</taxon>
        <taxon>Bacillati</taxon>
        <taxon>Bacillota</taxon>
        <taxon>Clostridia</taxon>
        <taxon>Peptostreptococcales</taxon>
        <taxon>Natronincolaceae</taxon>
        <taxon>Serpentinicella</taxon>
    </lineage>
</organism>